<dbReference type="HOGENOM" id="CLU_516770_0_0_1"/>
<accession>A0A067M5D2</accession>
<feature type="compositionally biased region" description="Basic residues" evidence="5">
    <location>
        <begin position="516"/>
        <end position="527"/>
    </location>
</feature>
<dbReference type="GO" id="GO:0006303">
    <property type="term" value="P:double-strand break repair via nonhomologous end joining"/>
    <property type="evidence" value="ECO:0007669"/>
    <property type="project" value="UniProtKB-ARBA"/>
</dbReference>
<evidence type="ECO:0000256" key="1">
    <source>
        <dbReference type="ARBA" id="ARBA00004123"/>
    </source>
</evidence>
<dbReference type="InParanoid" id="A0A067M5D2"/>
<sequence>MSLMQLNSPPVSPEKRLGPVSSVIFAPMEEKANLSPYGPPRKKGLFLCGTDTFDTWTLHDTDTGALVGVLDPDSVQPRETRNAVKQIIVERNGQLPLRAFVKSERYRDKRIGFMHKPTLSIDQDFDPSDDFVQRFNSLHVNVEKARSNFMRNRDADKMDVEYDSPIKRNQRTSIFPPTPGPSLFARPKVPKDYFPALLEQPWLVQTDVLSSISYLLKFYVSFEDLSCSLLITDGQSVWSETLSGNRLASRARACNSTGFAVGSSQSQLDQSHLENPHADEDEERLWLHKVLQKLAALYVEQSTFENIDFAMNESFNADWEVETSSSDISWRWDVVARPPKQSVDIISKHLILPLISLTGLAFSSPDPLSTLDITSESIKEKGNPLVSCFSSPRAVTAVRRVTQMIKYSNEPEPILSSFGPNAGSEASGSQSTTAYSASRETTVRPRTISTTPTRDLPSSNRPSASRKSVTPRTKRTRADVYAEEIKENIYPKSPGNATASEGEKSTKAPVSAQGGGKRRMLVRRAKQ</sequence>
<name>A0A067M5D2_BOTB1</name>
<dbReference type="AlphaFoldDB" id="A0A067M5D2"/>
<feature type="compositionally biased region" description="Polar residues" evidence="5">
    <location>
        <begin position="447"/>
        <end position="471"/>
    </location>
</feature>
<evidence type="ECO:0000313" key="7">
    <source>
        <dbReference type="EMBL" id="KDQ07092.1"/>
    </source>
</evidence>
<feature type="compositionally biased region" description="Polar residues" evidence="5">
    <location>
        <begin position="424"/>
        <end position="440"/>
    </location>
</feature>
<dbReference type="GO" id="GO:0005634">
    <property type="term" value="C:nucleus"/>
    <property type="evidence" value="ECO:0007669"/>
    <property type="project" value="UniProtKB-SubCell"/>
</dbReference>
<organism evidence="7 8">
    <name type="scientific">Botryobasidium botryosum (strain FD-172 SS1)</name>
    <dbReference type="NCBI Taxonomy" id="930990"/>
    <lineage>
        <taxon>Eukaryota</taxon>
        <taxon>Fungi</taxon>
        <taxon>Dikarya</taxon>
        <taxon>Basidiomycota</taxon>
        <taxon>Agaricomycotina</taxon>
        <taxon>Agaricomycetes</taxon>
        <taxon>Cantharellales</taxon>
        <taxon>Botryobasidiaceae</taxon>
        <taxon>Botryobasidium</taxon>
    </lineage>
</organism>
<evidence type="ECO:0000256" key="5">
    <source>
        <dbReference type="SAM" id="MobiDB-lite"/>
    </source>
</evidence>
<feature type="region of interest" description="Disordered" evidence="5">
    <location>
        <begin position="411"/>
        <end position="527"/>
    </location>
</feature>
<dbReference type="EMBL" id="KL198115">
    <property type="protein sequence ID" value="KDQ07092.1"/>
    <property type="molecule type" value="Genomic_DNA"/>
</dbReference>
<dbReference type="OrthoDB" id="3184250at2759"/>
<evidence type="ECO:0000313" key="8">
    <source>
        <dbReference type="Proteomes" id="UP000027195"/>
    </source>
</evidence>
<proteinExistence type="predicted"/>
<evidence type="ECO:0000256" key="2">
    <source>
        <dbReference type="ARBA" id="ARBA00022763"/>
    </source>
</evidence>
<dbReference type="InterPro" id="IPR015381">
    <property type="entry name" value="XLF-like_N"/>
</dbReference>
<reference evidence="8" key="1">
    <citation type="journal article" date="2014" name="Proc. Natl. Acad. Sci. U.S.A.">
        <title>Extensive sampling of basidiomycete genomes demonstrates inadequacy of the white-rot/brown-rot paradigm for wood decay fungi.</title>
        <authorList>
            <person name="Riley R."/>
            <person name="Salamov A.A."/>
            <person name="Brown D.W."/>
            <person name="Nagy L.G."/>
            <person name="Floudas D."/>
            <person name="Held B.W."/>
            <person name="Levasseur A."/>
            <person name="Lombard V."/>
            <person name="Morin E."/>
            <person name="Otillar R."/>
            <person name="Lindquist E.A."/>
            <person name="Sun H."/>
            <person name="LaButti K.M."/>
            <person name="Schmutz J."/>
            <person name="Jabbour D."/>
            <person name="Luo H."/>
            <person name="Baker S.E."/>
            <person name="Pisabarro A.G."/>
            <person name="Walton J.D."/>
            <person name="Blanchette R.A."/>
            <person name="Henrissat B."/>
            <person name="Martin F."/>
            <person name="Cullen D."/>
            <person name="Hibbett D.S."/>
            <person name="Grigoriev I.V."/>
        </authorList>
    </citation>
    <scope>NUCLEOTIDE SEQUENCE [LARGE SCALE GENOMIC DNA]</scope>
    <source>
        <strain evidence="8">FD-172 SS1</strain>
    </source>
</reference>
<keyword evidence="4" id="KW-0539">Nucleus</keyword>
<dbReference type="Pfam" id="PF09302">
    <property type="entry name" value="XLF"/>
    <property type="match status" value="1"/>
</dbReference>
<protein>
    <recommendedName>
        <fullName evidence="6">XLF-like N-terminal domain-containing protein</fullName>
    </recommendedName>
</protein>
<comment type="subcellular location">
    <subcellularLocation>
        <location evidence="1">Nucleus</location>
    </subcellularLocation>
</comment>
<feature type="compositionally biased region" description="Basic and acidic residues" evidence="5">
    <location>
        <begin position="476"/>
        <end position="489"/>
    </location>
</feature>
<keyword evidence="2" id="KW-0227">DNA damage</keyword>
<evidence type="ECO:0000256" key="4">
    <source>
        <dbReference type="ARBA" id="ARBA00023242"/>
    </source>
</evidence>
<dbReference type="Proteomes" id="UP000027195">
    <property type="component" value="Unassembled WGS sequence"/>
</dbReference>
<keyword evidence="8" id="KW-1185">Reference proteome</keyword>
<evidence type="ECO:0000256" key="3">
    <source>
        <dbReference type="ARBA" id="ARBA00023204"/>
    </source>
</evidence>
<gene>
    <name evidence="7" type="ORF">BOTBODRAFT_39075</name>
</gene>
<dbReference type="Gene3D" id="2.170.210.10">
    <property type="entry name" value="DNA double-strand break repair and VJ recombination XRCC4, N-terminal"/>
    <property type="match status" value="1"/>
</dbReference>
<keyword evidence="3" id="KW-0234">DNA repair</keyword>
<evidence type="ECO:0000259" key="6">
    <source>
        <dbReference type="Pfam" id="PF09302"/>
    </source>
</evidence>
<feature type="domain" description="XLF-like N-terminal" evidence="6">
    <location>
        <begin position="202"/>
        <end position="257"/>
    </location>
</feature>
<dbReference type="InterPro" id="IPR038051">
    <property type="entry name" value="XRCC4-like_N_sf"/>
</dbReference>